<dbReference type="Pfam" id="PF01476">
    <property type="entry name" value="LysM"/>
    <property type="match status" value="1"/>
</dbReference>
<dbReference type="InterPro" id="IPR045030">
    <property type="entry name" value="LYSM1-4"/>
</dbReference>
<keyword evidence="2" id="KW-1133">Transmembrane helix</keyword>
<dbReference type="InterPro" id="IPR036779">
    <property type="entry name" value="LysM_dom_sf"/>
</dbReference>
<keyword evidence="2" id="KW-0472">Membrane</keyword>
<reference evidence="4" key="1">
    <citation type="journal article" date="2018" name="Gene">
        <title>A Lysin motif (LysM)-containing protein from Hong Kong oyster, Crassostrea hongkongensis functions as a pattern recognition protein and an antibacterial agent.</title>
        <authorList>
            <person name="Li J."/>
            <person name="Zhang Y."/>
            <person name="Zhang Y."/>
            <person name="Mao F."/>
            <person name="Xiao S."/>
            <person name="Xiang Z."/>
            <person name="Ma H."/>
            <person name="Yu Z."/>
        </authorList>
    </citation>
    <scope>NUCLEOTIDE SEQUENCE</scope>
</reference>
<proteinExistence type="evidence at transcript level"/>
<evidence type="ECO:0000259" key="3">
    <source>
        <dbReference type="PROSITE" id="PS51782"/>
    </source>
</evidence>
<evidence type="ECO:0000256" key="2">
    <source>
        <dbReference type="SAM" id="Phobius"/>
    </source>
</evidence>
<dbReference type="PROSITE" id="PS51782">
    <property type="entry name" value="LYSM"/>
    <property type="match status" value="1"/>
</dbReference>
<dbReference type="PANTHER" id="PTHR20932">
    <property type="entry name" value="LYSM AND PUTATIVE PEPTIDOGLYCAN-BINDING DOMAIN-CONTAINING PROTEIN"/>
    <property type="match status" value="1"/>
</dbReference>
<dbReference type="Gene3D" id="3.10.350.10">
    <property type="entry name" value="LysM domain"/>
    <property type="match status" value="1"/>
</dbReference>
<feature type="compositionally biased region" description="Basic and acidic residues" evidence="1">
    <location>
        <begin position="1"/>
        <end position="10"/>
    </location>
</feature>
<name>A0A2Z4WTC8_MAGHO</name>
<organism evidence="4">
    <name type="scientific">Magallana hongkongensis</name>
    <name type="common">Hong Kong oyster</name>
    <name type="synonym">Crassostrea hongkongensis</name>
    <dbReference type="NCBI Taxonomy" id="2653900"/>
    <lineage>
        <taxon>Eukaryota</taxon>
        <taxon>Metazoa</taxon>
        <taxon>Spiralia</taxon>
        <taxon>Lophotrochozoa</taxon>
        <taxon>Mollusca</taxon>
        <taxon>Bivalvia</taxon>
        <taxon>Autobranchia</taxon>
        <taxon>Pteriomorphia</taxon>
        <taxon>Ostreida</taxon>
        <taxon>Ostreoidea</taxon>
        <taxon>Ostreidae</taxon>
        <taxon>Magallana</taxon>
    </lineage>
</organism>
<feature type="domain" description="LysM" evidence="3">
    <location>
        <begin position="73"/>
        <end position="117"/>
    </location>
</feature>
<dbReference type="AlphaFoldDB" id="A0A2Z4WTC8"/>
<accession>A0A2Z4WTC8</accession>
<keyword evidence="2" id="KW-0812">Transmembrane</keyword>
<protein>
    <submittedName>
        <fullName evidence="4">LysM</fullName>
    </submittedName>
</protein>
<evidence type="ECO:0000313" key="4">
    <source>
        <dbReference type="EMBL" id="AXA12011.1"/>
    </source>
</evidence>
<dbReference type="EMBL" id="MF990883">
    <property type="protein sequence ID" value="AXA12011.1"/>
    <property type="molecule type" value="mRNA"/>
</dbReference>
<feature type="transmembrane region" description="Helical" evidence="2">
    <location>
        <begin position="245"/>
        <end position="271"/>
    </location>
</feature>
<evidence type="ECO:0000256" key="1">
    <source>
        <dbReference type="SAM" id="MobiDB-lite"/>
    </source>
</evidence>
<dbReference type="SMART" id="SM00257">
    <property type="entry name" value="LysM"/>
    <property type="match status" value="1"/>
</dbReference>
<dbReference type="InterPro" id="IPR018392">
    <property type="entry name" value="LysM"/>
</dbReference>
<feature type="region of interest" description="Disordered" evidence="1">
    <location>
        <begin position="48"/>
        <end position="70"/>
    </location>
</feature>
<feature type="region of interest" description="Disordered" evidence="1">
    <location>
        <begin position="1"/>
        <end position="22"/>
    </location>
</feature>
<dbReference type="PANTHER" id="PTHR20932:SF13">
    <property type="entry name" value="LD36653P"/>
    <property type="match status" value="1"/>
</dbReference>
<feature type="compositionally biased region" description="Polar residues" evidence="1">
    <location>
        <begin position="11"/>
        <end position="22"/>
    </location>
</feature>
<dbReference type="CDD" id="cd00118">
    <property type="entry name" value="LysM"/>
    <property type="match status" value="1"/>
</dbReference>
<sequence length="286" mass="32660">MSSRKSRQDANNKPYSYQQLGAEVQNSKKSRVYVFGNADVQEDEVVEFEMSDVRSRKGGPKPTQKDEDEQLYYERELTEGDTLRSLSLQYGCPVAEIKRINNMIQDQDFYAYRKIKVPIKKYSFLTETLKTETKSDKPQFNGITVVDETDTENTETDSESVCNMSDPETQRLMIKKSLSIRSQTGLQSKEARRFLRSMDKDLVKICKSAKMRHESLDEVVSLLTNRSIQPIPPPRRKFFGHDCGLTWCSMIGVIVVLAILIPLGILSYLWFTGHFSTHSSAGQNNG</sequence>